<dbReference type="EMBL" id="SMLL01000003">
    <property type="protein sequence ID" value="TFZ01358.1"/>
    <property type="molecule type" value="Genomic_DNA"/>
</dbReference>
<dbReference type="Gene3D" id="2.60.120.10">
    <property type="entry name" value="Jelly Rolls"/>
    <property type="match status" value="1"/>
</dbReference>
<accession>A0A4Z0BSX7</accession>
<dbReference type="InterPro" id="IPR018490">
    <property type="entry name" value="cNMP-bd_dom_sf"/>
</dbReference>
<dbReference type="SMART" id="SM00419">
    <property type="entry name" value="HTH_CRP"/>
    <property type="match status" value="1"/>
</dbReference>
<dbReference type="InterPro" id="IPR014710">
    <property type="entry name" value="RmlC-like_jellyroll"/>
</dbReference>
<organism evidence="6 7">
    <name type="scientific">Ramlibacter rhizophilus</name>
    <dbReference type="NCBI Taxonomy" id="1781167"/>
    <lineage>
        <taxon>Bacteria</taxon>
        <taxon>Pseudomonadati</taxon>
        <taxon>Pseudomonadota</taxon>
        <taxon>Betaproteobacteria</taxon>
        <taxon>Burkholderiales</taxon>
        <taxon>Comamonadaceae</taxon>
        <taxon>Ramlibacter</taxon>
    </lineage>
</organism>
<dbReference type="InterPro" id="IPR036388">
    <property type="entry name" value="WH-like_DNA-bd_sf"/>
</dbReference>
<dbReference type="SUPFAM" id="SSF46785">
    <property type="entry name" value="Winged helix' DNA-binding domain"/>
    <property type="match status" value="1"/>
</dbReference>
<name>A0A4Z0BSX7_9BURK</name>
<dbReference type="PANTHER" id="PTHR24567">
    <property type="entry name" value="CRP FAMILY TRANSCRIPTIONAL REGULATORY PROTEIN"/>
    <property type="match status" value="1"/>
</dbReference>
<feature type="domain" description="Cyclic nucleotide-binding" evidence="4">
    <location>
        <begin position="1"/>
        <end position="103"/>
    </location>
</feature>
<dbReference type="RefSeq" id="WP_135284656.1">
    <property type="nucleotide sequence ID" value="NZ_SMLL01000003.1"/>
</dbReference>
<evidence type="ECO:0000259" key="4">
    <source>
        <dbReference type="PROSITE" id="PS50042"/>
    </source>
</evidence>
<comment type="caution">
    <text evidence="6">The sequence shown here is derived from an EMBL/GenBank/DDBJ whole genome shotgun (WGS) entry which is preliminary data.</text>
</comment>
<dbReference type="GO" id="GO:0003677">
    <property type="term" value="F:DNA binding"/>
    <property type="evidence" value="ECO:0007669"/>
    <property type="project" value="UniProtKB-KW"/>
</dbReference>
<sequence>MPALTPAQADRVHRDVLVREFASGATVCARGTPSVHWIGVVEGMLKVETVTPAGKCASFAGVPAGAWVGEGAVLKGEPRPYDVVAIRDSVVALMPRATFQWLMEQSNPFNGWLINQLNARLGHFIALVQSLRLNDTKAQVAYCLASLFNRDLYPGTTPQLAISQEEIGRLSGVSRQIANRALHEMQDKGVIRIGYGMIEVLDLPALQAMAHGEEG</sequence>
<dbReference type="InterPro" id="IPR050397">
    <property type="entry name" value="Env_Response_Regulators"/>
</dbReference>
<dbReference type="PANTHER" id="PTHR24567:SF68">
    <property type="entry name" value="DNA-BINDING TRANSCRIPTIONAL DUAL REGULATOR CRP"/>
    <property type="match status" value="1"/>
</dbReference>
<dbReference type="PROSITE" id="PS50042">
    <property type="entry name" value="CNMP_BINDING_3"/>
    <property type="match status" value="1"/>
</dbReference>
<dbReference type="InterPro" id="IPR036390">
    <property type="entry name" value="WH_DNA-bd_sf"/>
</dbReference>
<dbReference type="Pfam" id="PF00027">
    <property type="entry name" value="cNMP_binding"/>
    <property type="match status" value="1"/>
</dbReference>
<evidence type="ECO:0000313" key="6">
    <source>
        <dbReference type="EMBL" id="TFZ01358.1"/>
    </source>
</evidence>
<dbReference type="InterPro" id="IPR012318">
    <property type="entry name" value="HTH_CRP"/>
</dbReference>
<feature type="domain" description="HTH crp-type" evidence="5">
    <location>
        <begin position="134"/>
        <end position="204"/>
    </location>
</feature>
<keyword evidence="2" id="KW-0238">DNA-binding</keyword>
<keyword evidence="7" id="KW-1185">Reference proteome</keyword>
<dbReference type="SUPFAM" id="SSF51206">
    <property type="entry name" value="cAMP-binding domain-like"/>
    <property type="match status" value="1"/>
</dbReference>
<evidence type="ECO:0000259" key="5">
    <source>
        <dbReference type="PROSITE" id="PS51063"/>
    </source>
</evidence>
<reference evidence="6 7" key="1">
    <citation type="submission" date="2019-03" db="EMBL/GenBank/DDBJ databases">
        <title>Ramlibacter rhizophilus CCTCC AB2015357, whole genome shotgun sequence.</title>
        <authorList>
            <person name="Zhang X."/>
            <person name="Feng G."/>
            <person name="Zhu H."/>
        </authorList>
    </citation>
    <scope>NUCLEOTIDE SEQUENCE [LARGE SCALE GENOMIC DNA]</scope>
    <source>
        <strain evidence="6 7">CCTCC AB2015357</strain>
    </source>
</reference>
<protein>
    <submittedName>
        <fullName evidence="6">Crp/Fnr family transcriptional regulator</fullName>
    </submittedName>
</protein>
<dbReference type="AlphaFoldDB" id="A0A4Z0BSX7"/>
<evidence type="ECO:0000256" key="3">
    <source>
        <dbReference type="ARBA" id="ARBA00023163"/>
    </source>
</evidence>
<dbReference type="Proteomes" id="UP000297564">
    <property type="component" value="Unassembled WGS sequence"/>
</dbReference>
<keyword evidence="1" id="KW-0805">Transcription regulation</keyword>
<dbReference type="PROSITE" id="PS51063">
    <property type="entry name" value="HTH_CRP_2"/>
    <property type="match status" value="1"/>
</dbReference>
<dbReference type="InterPro" id="IPR000595">
    <property type="entry name" value="cNMP-bd_dom"/>
</dbReference>
<dbReference type="GO" id="GO:0005829">
    <property type="term" value="C:cytosol"/>
    <property type="evidence" value="ECO:0007669"/>
    <property type="project" value="TreeGrafter"/>
</dbReference>
<dbReference type="GO" id="GO:0003700">
    <property type="term" value="F:DNA-binding transcription factor activity"/>
    <property type="evidence" value="ECO:0007669"/>
    <property type="project" value="TreeGrafter"/>
</dbReference>
<dbReference type="Pfam" id="PF13545">
    <property type="entry name" value="HTH_Crp_2"/>
    <property type="match status" value="1"/>
</dbReference>
<dbReference type="CDD" id="cd00038">
    <property type="entry name" value="CAP_ED"/>
    <property type="match status" value="1"/>
</dbReference>
<evidence type="ECO:0000313" key="7">
    <source>
        <dbReference type="Proteomes" id="UP000297564"/>
    </source>
</evidence>
<dbReference type="Gene3D" id="1.10.10.10">
    <property type="entry name" value="Winged helix-like DNA-binding domain superfamily/Winged helix DNA-binding domain"/>
    <property type="match status" value="1"/>
</dbReference>
<keyword evidence="3" id="KW-0804">Transcription</keyword>
<evidence type="ECO:0000256" key="1">
    <source>
        <dbReference type="ARBA" id="ARBA00023015"/>
    </source>
</evidence>
<dbReference type="OrthoDB" id="8558412at2"/>
<evidence type="ECO:0000256" key="2">
    <source>
        <dbReference type="ARBA" id="ARBA00023125"/>
    </source>
</evidence>
<gene>
    <name evidence="6" type="ORF">EZ242_08235</name>
</gene>
<proteinExistence type="predicted"/>